<dbReference type="Pfam" id="PF00238">
    <property type="entry name" value="Ribosomal_L14"/>
    <property type="match status" value="1"/>
</dbReference>
<dbReference type="InterPro" id="IPR019971">
    <property type="entry name" value="Ribosomal_uL14_arc"/>
</dbReference>
<organism evidence="8 10">
    <name type="scientific">Candidatus Argoarchaeum ethanivorans</name>
    <dbReference type="NCBI Taxonomy" id="2608793"/>
    <lineage>
        <taxon>Archaea</taxon>
        <taxon>Methanobacteriati</taxon>
        <taxon>Methanobacteriota</taxon>
        <taxon>Stenosarchaea group</taxon>
        <taxon>Methanomicrobia</taxon>
        <taxon>Methanosarcinales</taxon>
        <taxon>Methanosarcinales incertae sedis</taxon>
        <taxon>GOM Arc I cluster</taxon>
        <taxon>Candidatus Argoarchaeum</taxon>
    </lineage>
</organism>
<dbReference type="AlphaFoldDB" id="A0A811T7A7"/>
<dbReference type="FunFam" id="2.40.150.20:FF:000007">
    <property type="entry name" value="50S ribosomal protein L14"/>
    <property type="match status" value="1"/>
</dbReference>
<evidence type="ECO:0000256" key="3">
    <source>
        <dbReference type="ARBA" id="ARBA00022884"/>
    </source>
</evidence>
<dbReference type="CDD" id="cd00337">
    <property type="entry name" value="Ribosomal_uL14"/>
    <property type="match status" value="1"/>
</dbReference>
<dbReference type="PANTHER" id="PTHR11761:SF8">
    <property type="entry name" value="LARGE RIBOSOMAL SUBUNIT PROTEIN UL14"/>
    <property type="match status" value="1"/>
</dbReference>
<comment type="function">
    <text evidence="6">Binds to 23S rRNA. Forms part of two intersubunit bridges in the 70S ribosome.</text>
</comment>
<evidence type="ECO:0000313" key="9">
    <source>
        <dbReference type="EMBL" id="CAD6491795.1"/>
    </source>
</evidence>
<name>A0A811T7A7_9EURY</name>
<evidence type="ECO:0000256" key="5">
    <source>
        <dbReference type="ARBA" id="ARBA00023274"/>
    </source>
</evidence>
<comment type="caution">
    <text evidence="8">The sequence shown here is derived from an EMBL/GenBank/DDBJ whole genome shotgun (WGS) entry which is preliminary data.</text>
</comment>
<protein>
    <recommendedName>
        <fullName evidence="6">Large ribosomal subunit protein uL14</fullName>
    </recommendedName>
</protein>
<dbReference type="SMART" id="SM01374">
    <property type="entry name" value="Ribosomal_L14"/>
    <property type="match status" value="1"/>
</dbReference>
<dbReference type="EMBL" id="CAJHIR010000004">
    <property type="protein sequence ID" value="CAD6491359.1"/>
    <property type="molecule type" value="Genomic_DNA"/>
</dbReference>
<comment type="subunit">
    <text evidence="6">Part of the 50S ribosomal subunit. Forms a cluster with proteins L3 and L24e, part of which may contact the 16S rRNA in 2 intersubunit bridges.</text>
</comment>
<reference evidence="8" key="1">
    <citation type="submission" date="2020-10" db="EMBL/GenBank/DDBJ databases">
        <authorList>
            <person name="Hahn C.J."/>
            <person name="Laso-Perez R."/>
            <person name="Vulcano F."/>
            <person name="Vaziourakis K.-M."/>
            <person name="Stokke R."/>
            <person name="Steen I.H."/>
            <person name="Teske A."/>
            <person name="Boetius A."/>
            <person name="Liebeke M."/>
            <person name="Amann R."/>
            <person name="Knittel K."/>
        </authorList>
    </citation>
    <scope>NUCLEOTIDE SEQUENCE</scope>
    <source>
        <strain evidence="8">Gfbio:e3339647-f889-4370-9287-4fb5cb688e4c:AG392J18_GoMArc1</strain>
        <strain evidence="9">Gfbio:e3339647-f889-4370-9287-4fb5cb688e4c:AG392M11_GoMArc1</strain>
    </source>
</reference>
<evidence type="ECO:0000313" key="10">
    <source>
        <dbReference type="Proteomes" id="UP000612009"/>
    </source>
</evidence>
<keyword evidence="4 6" id="KW-0689">Ribosomal protein</keyword>
<dbReference type="EMBL" id="CAJHIQ010000006">
    <property type="protein sequence ID" value="CAD6491795.1"/>
    <property type="molecule type" value="Genomic_DNA"/>
</dbReference>
<accession>A0A811T7A7</accession>
<dbReference type="GO" id="GO:0003735">
    <property type="term" value="F:structural constituent of ribosome"/>
    <property type="evidence" value="ECO:0007669"/>
    <property type="project" value="InterPro"/>
</dbReference>
<dbReference type="InterPro" id="IPR036853">
    <property type="entry name" value="Ribosomal_uL14_sf"/>
</dbReference>
<dbReference type="Proteomes" id="UP000639006">
    <property type="component" value="Unassembled WGS sequence"/>
</dbReference>
<evidence type="ECO:0000313" key="8">
    <source>
        <dbReference type="EMBL" id="CAD6491359.1"/>
    </source>
</evidence>
<keyword evidence="3 6" id="KW-0694">RNA-binding</keyword>
<evidence type="ECO:0000256" key="7">
    <source>
        <dbReference type="RuleBase" id="RU003949"/>
    </source>
</evidence>
<dbReference type="NCBIfam" id="NF006344">
    <property type="entry name" value="PRK08571.1"/>
    <property type="match status" value="1"/>
</dbReference>
<comment type="similarity">
    <text evidence="1 6 7">Belongs to the universal ribosomal protein uL14 family.</text>
</comment>
<dbReference type="GO" id="GO:0022625">
    <property type="term" value="C:cytosolic large ribosomal subunit"/>
    <property type="evidence" value="ECO:0007669"/>
    <property type="project" value="TreeGrafter"/>
</dbReference>
<dbReference type="NCBIfam" id="TIGR03673">
    <property type="entry name" value="uL14_arch"/>
    <property type="match status" value="1"/>
</dbReference>
<dbReference type="GO" id="GO:0070180">
    <property type="term" value="F:large ribosomal subunit rRNA binding"/>
    <property type="evidence" value="ECO:0007669"/>
    <property type="project" value="TreeGrafter"/>
</dbReference>
<dbReference type="SUPFAM" id="SSF50193">
    <property type="entry name" value="Ribosomal protein L14"/>
    <property type="match status" value="1"/>
</dbReference>
<dbReference type="InterPro" id="IPR000218">
    <property type="entry name" value="Ribosomal_uL14"/>
</dbReference>
<keyword evidence="5 6" id="KW-0687">Ribonucleoprotein</keyword>
<sequence>MIGLKAKIPRSLGTASRIHCADNTGAKVVEIISVKKYRGVKNRHPRAGIGDMIIASVKKGTPEMRKQIVTCVVIRQKKEFRRPDGIRVSFEDNAVVLIDETGIPKGSEIKGPVARELANRFPKITSTATIVV</sequence>
<proteinExistence type="inferred from homology"/>
<evidence type="ECO:0000256" key="2">
    <source>
        <dbReference type="ARBA" id="ARBA00022730"/>
    </source>
</evidence>
<dbReference type="GO" id="GO:0006412">
    <property type="term" value="P:translation"/>
    <property type="evidence" value="ECO:0007669"/>
    <property type="project" value="UniProtKB-UniRule"/>
</dbReference>
<gene>
    <name evidence="6" type="primary">rpl14</name>
    <name evidence="9" type="ORF">DIAAKJNI_00154</name>
    <name evidence="8" type="ORF">LAKADJCE_00105</name>
</gene>
<dbReference type="HAMAP" id="MF_01367">
    <property type="entry name" value="Ribosomal_uL14"/>
    <property type="match status" value="1"/>
</dbReference>
<evidence type="ECO:0000256" key="1">
    <source>
        <dbReference type="ARBA" id="ARBA00010745"/>
    </source>
</evidence>
<dbReference type="Proteomes" id="UP000612009">
    <property type="component" value="Unassembled WGS sequence"/>
</dbReference>
<dbReference type="Gene3D" id="2.40.150.20">
    <property type="entry name" value="Ribosomal protein L14"/>
    <property type="match status" value="1"/>
</dbReference>
<evidence type="ECO:0000256" key="4">
    <source>
        <dbReference type="ARBA" id="ARBA00022980"/>
    </source>
</evidence>
<evidence type="ECO:0000256" key="6">
    <source>
        <dbReference type="HAMAP-Rule" id="MF_01367"/>
    </source>
</evidence>
<dbReference type="PANTHER" id="PTHR11761">
    <property type="entry name" value="50S/60S RIBOSOMAL PROTEIN L14/L23"/>
    <property type="match status" value="1"/>
</dbReference>
<keyword evidence="2 6" id="KW-0699">rRNA-binding</keyword>